<dbReference type="Gene3D" id="3.10.129.110">
    <property type="entry name" value="Polyketide synthase dehydratase"/>
    <property type="match status" value="1"/>
</dbReference>
<dbReference type="SMART" id="SM00827">
    <property type="entry name" value="PKS_AT"/>
    <property type="match status" value="1"/>
</dbReference>
<dbReference type="InterPro" id="IPR050091">
    <property type="entry name" value="PKS_NRPS_Biosynth_Enz"/>
</dbReference>
<dbReference type="Gene3D" id="1.10.1200.10">
    <property type="entry name" value="ACP-like"/>
    <property type="match status" value="1"/>
</dbReference>
<evidence type="ECO:0000256" key="3">
    <source>
        <dbReference type="ARBA" id="ARBA00022603"/>
    </source>
</evidence>
<dbReference type="InterPro" id="IPR029063">
    <property type="entry name" value="SAM-dependent_MTases_sf"/>
</dbReference>
<dbReference type="PANTHER" id="PTHR43775">
    <property type="entry name" value="FATTY ACID SYNTHASE"/>
    <property type="match status" value="1"/>
</dbReference>
<dbReference type="EMBL" id="CP069027">
    <property type="protein sequence ID" value="QRC94780.1"/>
    <property type="molecule type" value="Genomic_DNA"/>
</dbReference>
<evidence type="ECO:0000259" key="8">
    <source>
        <dbReference type="PROSITE" id="PS52004"/>
    </source>
</evidence>
<keyword evidence="1" id="KW-0596">Phosphopantetheine</keyword>
<dbReference type="InterPro" id="IPR014030">
    <property type="entry name" value="Ketoacyl_synth_N"/>
</dbReference>
<gene>
    <name evidence="10" type="ORF">JI435_149270</name>
</gene>
<dbReference type="Pfam" id="PF14765">
    <property type="entry name" value="PS-DH"/>
    <property type="match status" value="1"/>
</dbReference>
<dbReference type="InterPro" id="IPR036736">
    <property type="entry name" value="ACP-like_sf"/>
</dbReference>
<protein>
    <recommendedName>
        <fullName evidence="12">Carrier domain-containing protein</fullName>
    </recommendedName>
</protein>
<dbReference type="Gene3D" id="3.40.366.10">
    <property type="entry name" value="Malonyl-Coenzyme A Acyl Carrier Protein, domain 2"/>
    <property type="match status" value="1"/>
</dbReference>
<name>A0A7U2EXC7_PHANO</name>
<dbReference type="Gene3D" id="3.40.50.150">
    <property type="entry name" value="Vaccinia Virus protein VP39"/>
    <property type="match status" value="1"/>
</dbReference>
<keyword evidence="11" id="KW-1185">Reference proteome</keyword>
<dbReference type="Gene3D" id="3.40.47.10">
    <property type="match status" value="1"/>
</dbReference>
<dbReference type="Pfam" id="PF16197">
    <property type="entry name" value="KAsynt_C_assoc"/>
    <property type="match status" value="1"/>
</dbReference>
<dbReference type="InterPro" id="IPR042104">
    <property type="entry name" value="PKS_dehydratase_sf"/>
</dbReference>
<evidence type="ECO:0008006" key="12">
    <source>
        <dbReference type="Google" id="ProtNLM"/>
    </source>
</evidence>
<dbReference type="SUPFAM" id="SSF55048">
    <property type="entry name" value="Probable ACP-binding domain of malonyl-CoA ACP transacylase"/>
    <property type="match status" value="1"/>
</dbReference>
<dbReference type="CDD" id="cd00833">
    <property type="entry name" value="PKS"/>
    <property type="match status" value="1"/>
</dbReference>
<dbReference type="InterPro" id="IPR016035">
    <property type="entry name" value="Acyl_Trfase/lysoPLipase"/>
</dbReference>
<dbReference type="SUPFAM" id="SSF52151">
    <property type="entry name" value="FabD/lysophospholipase-like"/>
    <property type="match status" value="1"/>
</dbReference>
<dbReference type="GO" id="GO:0008168">
    <property type="term" value="F:methyltransferase activity"/>
    <property type="evidence" value="ECO:0007669"/>
    <property type="project" value="UniProtKB-KW"/>
</dbReference>
<dbReference type="InterPro" id="IPR057326">
    <property type="entry name" value="KR_dom"/>
</dbReference>
<reference evidence="11" key="1">
    <citation type="journal article" date="2021" name="BMC Genomics">
        <title>Chromosome-level genome assembly and manually-curated proteome of model necrotroph Parastagonospora nodorum Sn15 reveals a genome-wide trove of candidate effector homologs, and redundancy of virulence-related functions within an accessory chromosome.</title>
        <authorList>
            <person name="Bertazzoni S."/>
            <person name="Jones D.A.B."/>
            <person name="Phan H.T."/>
            <person name="Tan K.-C."/>
            <person name="Hane J.K."/>
        </authorList>
    </citation>
    <scope>NUCLEOTIDE SEQUENCE [LARGE SCALE GENOMIC DNA]</scope>
    <source>
        <strain evidence="11">SN15 / ATCC MYA-4574 / FGSC 10173)</strain>
    </source>
</reference>
<feature type="domain" description="Carrier" evidence="7">
    <location>
        <begin position="1870"/>
        <end position="1948"/>
    </location>
</feature>
<dbReference type="InterPro" id="IPR049552">
    <property type="entry name" value="PKS_DH_N"/>
</dbReference>
<dbReference type="SMART" id="SM00823">
    <property type="entry name" value="PKS_PP"/>
    <property type="match status" value="1"/>
</dbReference>
<proteinExistence type="predicted"/>
<dbReference type="InterPro" id="IPR018201">
    <property type="entry name" value="Ketoacyl_synth_AS"/>
</dbReference>
<dbReference type="SUPFAM" id="SSF53335">
    <property type="entry name" value="S-adenosyl-L-methionine-dependent methyltransferases"/>
    <property type="match status" value="1"/>
</dbReference>
<keyword evidence="2" id="KW-0597">Phosphoprotein</keyword>
<dbReference type="Pfam" id="PF08659">
    <property type="entry name" value="KR"/>
    <property type="match status" value="1"/>
</dbReference>
<dbReference type="SUPFAM" id="SSF53901">
    <property type="entry name" value="Thiolase-like"/>
    <property type="match status" value="1"/>
</dbReference>
<dbReference type="PROSITE" id="PS00012">
    <property type="entry name" value="PHOSPHOPANTETHEINE"/>
    <property type="match status" value="1"/>
</dbReference>
<dbReference type="InterPro" id="IPR020806">
    <property type="entry name" value="PKS_PP-bd"/>
</dbReference>
<dbReference type="InterPro" id="IPR014031">
    <property type="entry name" value="Ketoacyl_synth_C"/>
</dbReference>
<dbReference type="Pfam" id="PF21089">
    <property type="entry name" value="PKS_DH_N"/>
    <property type="match status" value="1"/>
</dbReference>
<evidence type="ECO:0000259" key="7">
    <source>
        <dbReference type="PROSITE" id="PS50075"/>
    </source>
</evidence>
<dbReference type="InterPro" id="IPR049900">
    <property type="entry name" value="PKS_mFAS_DH"/>
</dbReference>
<dbReference type="Gene3D" id="3.40.50.720">
    <property type="entry name" value="NAD(P)-binding Rossmann-like Domain"/>
    <property type="match status" value="1"/>
</dbReference>
<dbReference type="InterPro" id="IPR036291">
    <property type="entry name" value="NAD(P)-bd_dom_sf"/>
</dbReference>
<dbReference type="InterPro" id="IPR009081">
    <property type="entry name" value="PP-bd_ACP"/>
</dbReference>
<sequence>MCEQSEPIAIVGMALRLPGRVHSAEDLWEMLMSKKSGLIDIPKKRFNAEGFQSDTPMPGTMQTKHGYFLDDIDLTQFDASFFSFGHKEAERMDPAQRQLLEIAWECLENAGETDWRGKEIGCYVGSFGEDWLDENVMDPHMSGQYRAPGFMDFFLANRVSYEYNWGGPSMTVKTGCSASLVALHLAVEALRAGSCSAAMVMGCNLMTSPLMTVVYTEHGLLSKTGKCKTFDAASDGYGRGEAVNAVYVKRLSDAIRDGNPIRAVIRASATNHDGRKTGMLNPNTRAQEALIRKTYAKAGITDFSQTGFFECHGTGTPVGDPLEVGAVANVFGESGVLIGAIKPNVGHSEGAAGISSTIKAVLALEHSIIPPNIYFNTPNPRIPWKSARLAVPTEPLPWPKDRAERVSVNSFGVGGSNAHVILESYHGLEQTSPAVEPLKGPRLLVFSASNSKSLAARVQQHREYLETKASTNLDDLSYTLGCRRDHLACRGYAICNGPGNKFEQGALRTRPRQPRRNVFVFTGQGAQTPQMGRALVETHPVFRNTIRRLDAFLGTLHNSPPAWTIEGELLRPADASRIMKTEYSLPCTTAIQIALVDVLQYWGVRPDAVVGHSSGEIAGAYAAGAITAKAAISIAYYRGQAPPHATQVGGMAAIGLGADEARPLLVPGAVVACENSPHSCTISGDRAAVEEVVRSVAQHHAGVLARMLKVESAFHSHHMVPYGSTYEALIRPYLHDACTPSVPFFSAVTGDLVKDNELGPEYWHRSFVQPVLFSSAVERLLHCGDANNSNLLIEIGPHPALQGPLNQILRDVPKVHAVYLGTLHRDEEADAALLRTAGELFAQHAGIDLAHVLNPGRVLADLPAYPWLYDTYIHQPRNAAAYKNRKYPRHGLLGARVLEGNDIEPAWRNLLDMQHVSWLADHIVAGQIVYPGAAFIAMIGEAIRQVSGGIESYTMQNFHLTAPLVLDVDKVIELQTRLVPQNAETNHAKWYEFKILSNDGIAWTSHCTGMIRSGTTAVVPPVDGPLPRHLPTTIWYDTAKAVGLDYGTAFRGLDDITAGTLDSQAGATIFDFDDTTRYAAHPVVLDQCFQISLVARSRGLRRHCKRLCVPTSIEELAVWGAASDEMLTSAKARECDGGFTSETVVANSNGQPVIYMKGAGFSDFPSARHDEERKLASYLDWITDIDFVDAREQFAHLSMHELIALIGLKGPALRILELASGEDQVTRVALSAMEPRDGERLFSVYTYACMSGEAKERAEERLADVGAIEFVCPIPGSCGQEDETSAGAFDLIIVNPEVLAQTRSLAGHLSNIKRMLRPDGRFLLHGTSIAEPMLDVQDSLRKGGFSILVDTAPSGIILAEVASQTANVTQQVTLLVQDPDHITTRSIEKYFLAHGIKTDICSNPSSLGGMHGNIVISLLDLQGHSYIYTANKDSFEPLIRNLCAFQGSLLWLLPPTQRSCTDPRPSMILGLARTIRAEHGVDITTIDVDVCAASSDAGLNALLKIYRKVPARRRTIGSHHAEVEPDYEYAIDHDGAVKVPRMRWSSLLSEIVDCETAPKSSGAPSTFSAASPEFRPDVSYLLIGGLGGLGRAVSTWMVEKGARSLVYLSRSAGSEATKAFLGELESQGCAATVVAGSVSKREDVASAVQLAPMPVAGVMQMSMVLKDAPANQMTFPEWNVCVQPKVQGTWNLHDALISAPLDFFVLFSSINGVTGQHGQANYTAANAFLDAFVRYRHSRGLAASVIDIGVMSEIGVVAQDERLANQFRKAGYAMLGEQDLLDGLSIAIANSHAQPSSSLTKSQLVLGMWSDLPLSNPANRVIWKRDARMSIANCFSAAMPSGTEKSEDEDDETSELVELSRLHPEKMKEEDTVAKLATAIGRALFALLVRPLEDLSIVESLGSMGLDSLVAIELLSWVQQRFHVMLTTLEIRQCSSLVHLAQKLIERLLQLQQ</sequence>
<keyword evidence="4" id="KW-0808">Transferase</keyword>
<dbReference type="InterPro" id="IPR020807">
    <property type="entry name" value="PKS_DH"/>
</dbReference>
<dbReference type="SMART" id="SM00822">
    <property type="entry name" value="PKS_KR"/>
    <property type="match status" value="1"/>
</dbReference>
<feature type="domain" description="PKS/mFAS DH" evidence="9">
    <location>
        <begin position="890"/>
        <end position="1170"/>
    </location>
</feature>
<evidence type="ECO:0000313" key="10">
    <source>
        <dbReference type="EMBL" id="QRC94780.1"/>
    </source>
</evidence>
<evidence type="ECO:0000256" key="2">
    <source>
        <dbReference type="ARBA" id="ARBA00022553"/>
    </source>
</evidence>
<dbReference type="InterPro" id="IPR014043">
    <property type="entry name" value="Acyl_transferase_dom"/>
</dbReference>
<dbReference type="GO" id="GO:0044550">
    <property type="term" value="P:secondary metabolite biosynthetic process"/>
    <property type="evidence" value="ECO:0007669"/>
    <property type="project" value="UniProtKB-ARBA"/>
</dbReference>
<dbReference type="GO" id="GO:0032259">
    <property type="term" value="P:methylation"/>
    <property type="evidence" value="ECO:0007669"/>
    <property type="project" value="UniProtKB-KW"/>
</dbReference>
<evidence type="ECO:0000256" key="1">
    <source>
        <dbReference type="ARBA" id="ARBA00022450"/>
    </source>
</evidence>
<dbReference type="InterPro" id="IPR006162">
    <property type="entry name" value="Ppantetheine_attach_site"/>
</dbReference>
<feature type="region of interest" description="C-terminal hotdog fold" evidence="6">
    <location>
        <begin position="1027"/>
        <end position="1170"/>
    </location>
</feature>
<dbReference type="PROSITE" id="PS00606">
    <property type="entry name" value="KS3_1"/>
    <property type="match status" value="1"/>
</dbReference>
<dbReference type="SMART" id="SM00826">
    <property type="entry name" value="PKS_DH"/>
    <property type="match status" value="1"/>
</dbReference>
<dbReference type="SUPFAM" id="SSF51735">
    <property type="entry name" value="NAD(P)-binding Rossmann-fold domains"/>
    <property type="match status" value="1"/>
</dbReference>
<dbReference type="CDD" id="cd02440">
    <property type="entry name" value="AdoMet_MTases"/>
    <property type="match status" value="1"/>
</dbReference>
<dbReference type="PROSITE" id="PS52019">
    <property type="entry name" value="PKS_MFAS_DH"/>
    <property type="match status" value="1"/>
</dbReference>
<dbReference type="PROSITE" id="PS52004">
    <property type="entry name" value="KS3_2"/>
    <property type="match status" value="1"/>
</dbReference>
<feature type="active site" description="Proton acceptor; for dehydratase activity" evidence="6">
    <location>
        <position position="922"/>
    </location>
</feature>
<dbReference type="GO" id="GO:0031177">
    <property type="term" value="F:phosphopantetheine binding"/>
    <property type="evidence" value="ECO:0007669"/>
    <property type="project" value="InterPro"/>
</dbReference>
<feature type="active site" description="Proton donor; for dehydratase activity" evidence="6">
    <location>
        <position position="1086"/>
    </location>
</feature>
<keyword evidence="5" id="KW-0511">Multifunctional enzyme</keyword>
<evidence type="ECO:0000256" key="5">
    <source>
        <dbReference type="ARBA" id="ARBA00023268"/>
    </source>
</evidence>
<dbReference type="InterPro" id="IPR013968">
    <property type="entry name" value="PKS_KR"/>
</dbReference>
<dbReference type="InterPro" id="IPR016039">
    <property type="entry name" value="Thiolase-like"/>
</dbReference>
<evidence type="ECO:0000313" key="11">
    <source>
        <dbReference type="Proteomes" id="UP000663193"/>
    </source>
</evidence>
<dbReference type="InterPro" id="IPR016036">
    <property type="entry name" value="Malonyl_transacylase_ACP-bd"/>
</dbReference>
<dbReference type="PANTHER" id="PTHR43775:SF49">
    <property type="entry name" value="SYNTHASE, PUTATIVE (JCVI)-RELATED"/>
    <property type="match status" value="1"/>
</dbReference>
<keyword evidence="3" id="KW-0489">Methyltransferase</keyword>
<feature type="region of interest" description="N-terminal hotdog fold" evidence="6">
    <location>
        <begin position="890"/>
        <end position="1018"/>
    </location>
</feature>
<dbReference type="Pfam" id="PF00698">
    <property type="entry name" value="Acyl_transf_1"/>
    <property type="match status" value="1"/>
</dbReference>
<dbReference type="Pfam" id="PF00550">
    <property type="entry name" value="PP-binding"/>
    <property type="match status" value="1"/>
</dbReference>
<dbReference type="InterPro" id="IPR001227">
    <property type="entry name" value="Ac_transferase_dom_sf"/>
</dbReference>
<dbReference type="Pfam" id="PF00109">
    <property type="entry name" value="ketoacyl-synt"/>
    <property type="match status" value="1"/>
</dbReference>
<dbReference type="InterPro" id="IPR020841">
    <property type="entry name" value="PKS_Beta-ketoAc_synthase_dom"/>
</dbReference>
<dbReference type="InterPro" id="IPR032821">
    <property type="entry name" value="PKS_assoc"/>
</dbReference>
<evidence type="ECO:0000259" key="9">
    <source>
        <dbReference type="PROSITE" id="PS52019"/>
    </source>
</evidence>
<dbReference type="GO" id="GO:0006633">
    <property type="term" value="P:fatty acid biosynthetic process"/>
    <property type="evidence" value="ECO:0007669"/>
    <property type="project" value="InterPro"/>
</dbReference>
<dbReference type="OrthoDB" id="329835at2759"/>
<dbReference type="VEuPathDB" id="FungiDB:JI435_149270"/>
<dbReference type="PROSITE" id="PS50075">
    <property type="entry name" value="CARRIER"/>
    <property type="match status" value="1"/>
</dbReference>
<evidence type="ECO:0000256" key="4">
    <source>
        <dbReference type="ARBA" id="ARBA00022679"/>
    </source>
</evidence>
<dbReference type="InterPro" id="IPR049551">
    <property type="entry name" value="PKS_DH_C"/>
</dbReference>
<dbReference type="Pfam" id="PF02801">
    <property type="entry name" value="Ketoacyl-synt_C"/>
    <property type="match status" value="1"/>
</dbReference>
<dbReference type="Proteomes" id="UP000663193">
    <property type="component" value="Chromosome 5"/>
</dbReference>
<feature type="domain" description="Ketosynthase family 3 (KS3)" evidence="8">
    <location>
        <begin position="5"/>
        <end position="424"/>
    </location>
</feature>
<evidence type="ECO:0000256" key="6">
    <source>
        <dbReference type="PROSITE-ProRule" id="PRU01363"/>
    </source>
</evidence>
<dbReference type="GO" id="GO:0004315">
    <property type="term" value="F:3-oxoacyl-[acyl-carrier-protein] synthase activity"/>
    <property type="evidence" value="ECO:0007669"/>
    <property type="project" value="InterPro"/>
</dbReference>
<dbReference type="SMART" id="SM00825">
    <property type="entry name" value="PKS_KS"/>
    <property type="match status" value="1"/>
</dbReference>
<accession>A0A7U2EXC7</accession>
<organism evidence="10 11">
    <name type="scientific">Phaeosphaeria nodorum (strain SN15 / ATCC MYA-4574 / FGSC 10173)</name>
    <name type="common">Glume blotch fungus</name>
    <name type="synonym">Parastagonospora nodorum</name>
    <dbReference type="NCBI Taxonomy" id="321614"/>
    <lineage>
        <taxon>Eukaryota</taxon>
        <taxon>Fungi</taxon>
        <taxon>Dikarya</taxon>
        <taxon>Ascomycota</taxon>
        <taxon>Pezizomycotina</taxon>
        <taxon>Dothideomycetes</taxon>
        <taxon>Pleosporomycetidae</taxon>
        <taxon>Pleosporales</taxon>
        <taxon>Pleosporineae</taxon>
        <taxon>Phaeosphaeriaceae</taxon>
        <taxon>Parastagonospora</taxon>
    </lineage>
</organism>
<dbReference type="SUPFAM" id="SSF47336">
    <property type="entry name" value="ACP-like"/>
    <property type="match status" value="1"/>
</dbReference>